<dbReference type="EMBL" id="LODL01000039">
    <property type="protein sequence ID" value="KXB29158.1"/>
    <property type="molecule type" value="Genomic_DNA"/>
</dbReference>
<dbReference type="AlphaFoldDB" id="A0A133XDZ2"/>
<proteinExistence type="predicted"/>
<gene>
    <name evidence="2" type="ORF">AT959_18390</name>
</gene>
<evidence type="ECO:0000313" key="3">
    <source>
        <dbReference type="Proteomes" id="UP000070186"/>
    </source>
</evidence>
<keyword evidence="1" id="KW-0732">Signal</keyword>
<dbReference type="Proteomes" id="UP000070186">
    <property type="component" value="Unassembled WGS sequence"/>
</dbReference>
<organism evidence="2 3">
    <name type="scientific">Dechloromonas denitrificans</name>
    <dbReference type="NCBI Taxonomy" id="281362"/>
    <lineage>
        <taxon>Bacteria</taxon>
        <taxon>Pseudomonadati</taxon>
        <taxon>Pseudomonadota</taxon>
        <taxon>Betaproteobacteria</taxon>
        <taxon>Rhodocyclales</taxon>
        <taxon>Azonexaceae</taxon>
        <taxon>Dechloromonas</taxon>
    </lineage>
</organism>
<feature type="signal peptide" evidence="1">
    <location>
        <begin position="1"/>
        <end position="22"/>
    </location>
</feature>
<protein>
    <recommendedName>
        <fullName evidence="4">DUF4154 domain-containing protein</fullName>
    </recommendedName>
</protein>
<sequence length="180" mass="19746">MLCRQLLLLLRFPVAFALLALAGVPSFGQATSEAQLKAAYLVNFLKYVEWPGSHPTLTICLFGRDSLGPYLASYEGRQVAGRELRVRRVSNAEQLADCQELFVPENEEARFAAVLHWADKLPILTVSDDEGFLRDGGAIALIRGEGRLQFDINTDAVNRAGLKASSPMLRLARQVSGGSR</sequence>
<keyword evidence="3" id="KW-1185">Reference proteome</keyword>
<evidence type="ECO:0000256" key="1">
    <source>
        <dbReference type="SAM" id="SignalP"/>
    </source>
</evidence>
<reference evidence="2" key="1">
    <citation type="submission" date="2015-12" db="EMBL/GenBank/DDBJ databases">
        <title>Nitrous oxide reduction kinetics distinguish bacteria harboring typical versus atypical NosZ.</title>
        <authorList>
            <person name="Yoon S."/>
            <person name="Nissen S."/>
            <person name="Park D."/>
            <person name="Sanford R.A."/>
            <person name="Loeffler F.E."/>
        </authorList>
    </citation>
    <scope>NUCLEOTIDE SEQUENCE [LARGE SCALE GENOMIC DNA]</scope>
    <source>
        <strain evidence="2">ATCC BAA-841</strain>
    </source>
</reference>
<accession>A0A133XDZ2</accession>
<dbReference type="InterPro" id="IPR025293">
    <property type="entry name" value="YfiR/HmsC-like"/>
</dbReference>
<name>A0A133XDZ2_9RHOO</name>
<dbReference type="Pfam" id="PF13689">
    <property type="entry name" value="DUF4154"/>
    <property type="match status" value="1"/>
</dbReference>
<feature type="chain" id="PRO_5007459577" description="DUF4154 domain-containing protein" evidence="1">
    <location>
        <begin position="23"/>
        <end position="180"/>
    </location>
</feature>
<evidence type="ECO:0008006" key="4">
    <source>
        <dbReference type="Google" id="ProtNLM"/>
    </source>
</evidence>
<evidence type="ECO:0000313" key="2">
    <source>
        <dbReference type="EMBL" id="KXB29158.1"/>
    </source>
</evidence>
<comment type="caution">
    <text evidence="2">The sequence shown here is derived from an EMBL/GenBank/DDBJ whole genome shotgun (WGS) entry which is preliminary data.</text>
</comment>
<dbReference type="STRING" id="281362.AT959_18390"/>
<dbReference type="RefSeq" id="WP_066886520.1">
    <property type="nucleotide sequence ID" value="NZ_LODL01000039.1"/>
</dbReference>